<gene>
    <name evidence="14" type="ORF">ABDB84_09155</name>
</gene>
<evidence type="ECO:0000256" key="1">
    <source>
        <dbReference type="ARBA" id="ARBA00003540"/>
    </source>
</evidence>
<evidence type="ECO:0000256" key="8">
    <source>
        <dbReference type="ARBA" id="ARBA00022692"/>
    </source>
</evidence>
<keyword evidence="15" id="KW-1185">Reference proteome</keyword>
<keyword evidence="8 12" id="KW-0812">Transmembrane</keyword>
<evidence type="ECO:0000256" key="6">
    <source>
        <dbReference type="ARBA" id="ARBA00022475"/>
    </source>
</evidence>
<dbReference type="PANTHER" id="PTHR30558:SF12">
    <property type="entry name" value="BIOPOLYMER TRANSPORT PROTEIN EXBD"/>
    <property type="match status" value="1"/>
</dbReference>
<evidence type="ECO:0000256" key="9">
    <source>
        <dbReference type="ARBA" id="ARBA00022927"/>
    </source>
</evidence>
<keyword evidence="9 12" id="KW-0653">Protein transport</keyword>
<evidence type="ECO:0000256" key="5">
    <source>
        <dbReference type="ARBA" id="ARBA00022448"/>
    </source>
</evidence>
<dbReference type="PANTHER" id="PTHR30558">
    <property type="entry name" value="EXBD MEMBRANE COMPONENT OF PMF-DRIVEN MACROMOLECULE IMPORT SYSTEM"/>
    <property type="match status" value="1"/>
</dbReference>
<sequence length="135" mass="14189">MAAFSAQDDDIVSDINVTPLVDVMLVLLVTFIVTIPALTRSVNVNLPKTAASTPSEQKTRTTVSIDAAGNLFIDKDPVASAEQVADLLARQKATSPDLVVQVKADEKTAYAPIAKVIGALEHAGVNHLSLLTAPE</sequence>
<comment type="function">
    <text evidence="1">Involved in the TonB-dependent energy-dependent transport of various receptor-bound substrates.</text>
</comment>
<dbReference type="InterPro" id="IPR003400">
    <property type="entry name" value="ExbD"/>
</dbReference>
<dbReference type="EMBL" id="JBDIVE010000004">
    <property type="protein sequence ID" value="MEN3068644.1"/>
    <property type="molecule type" value="Genomic_DNA"/>
</dbReference>
<evidence type="ECO:0000256" key="12">
    <source>
        <dbReference type="RuleBase" id="RU003879"/>
    </source>
</evidence>
<evidence type="ECO:0000313" key="14">
    <source>
        <dbReference type="EMBL" id="MEN3068644.1"/>
    </source>
</evidence>
<comment type="similarity">
    <text evidence="3 12">Belongs to the ExbD/TolR family.</text>
</comment>
<dbReference type="Pfam" id="PF02472">
    <property type="entry name" value="ExbD"/>
    <property type="match status" value="1"/>
</dbReference>
<dbReference type="Proteomes" id="UP001410394">
    <property type="component" value="Unassembled WGS sequence"/>
</dbReference>
<organism evidence="14 15">
    <name type="scientific">Uliginosibacterium sediminicola</name>
    <dbReference type="NCBI Taxonomy" id="2024550"/>
    <lineage>
        <taxon>Bacteria</taxon>
        <taxon>Pseudomonadati</taxon>
        <taxon>Pseudomonadota</taxon>
        <taxon>Betaproteobacteria</taxon>
        <taxon>Rhodocyclales</taxon>
        <taxon>Zoogloeaceae</taxon>
        <taxon>Uliginosibacterium</taxon>
    </lineage>
</organism>
<protein>
    <submittedName>
        <fullName evidence="14">Biopolymer transporter ExbD</fullName>
    </submittedName>
</protein>
<keyword evidence="11 13" id="KW-0472">Membrane</keyword>
<feature type="transmembrane region" description="Helical" evidence="13">
    <location>
        <begin position="20"/>
        <end position="38"/>
    </location>
</feature>
<keyword evidence="7" id="KW-0997">Cell inner membrane</keyword>
<evidence type="ECO:0000313" key="15">
    <source>
        <dbReference type="Proteomes" id="UP001410394"/>
    </source>
</evidence>
<keyword evidence="10 13" id="KW-1133">Transmembrane helix</keyword>
<keyword evidence="5 12" id="KW-0813">Transport</keyword>
<comment type="caution">
    <text evidence="14">The sequence shown here is derived from an EMBL/GenBank/DDBJ whole genome shotgun (WGS) entry which is preliminary data.</text>
</comment>
<keyword evidence="6" id="KW-1003">Cell membrane</keyword>
<evidence type="ECO:0000256" key="11">
    <source>
        <dbReference type="ARBA" id="ARBA00023136"/>
    </source>
</evidence>
<evidence type="ECO:0000256" key="4">
    <source>
        <dbReference type="ARBA" id="ARBA00011471"/>
    </source>
</evidence>
<proteinExistence type="inferred from homology"/>
<evidence type="ECO:0000256" key="10">
    <source>
        <dbReference type="ARBA" id="ARBA00022989"/>
    </source>
</evidence>
<accession>A0ABU9YXX9</accession>
<name>A0ABU9YXX9_9RHOO</name>
<evidence type="ECO:0000256" key="2">
    <source>
        <dbReference type="ARBA" id="ARBA00004249"/>
    </source>
</evidence>
<dbReference type="RefSeq" id="WP_345919416.1">
    <property type="nucleotide sequence ID" value="NZ_JBDIVE010000004.1"/>
</dbReference>
<comment type="subunit">
    <text evidence="4">The accessory proteins ExbB and ExbD seem to form a complex with TonB.</text>
</comment>
<comment type="subcellular location">
    <subcellularLocation>
        <location evidence="2">Cell inner membrane</location>
        <topology evidence="2">Single-pass type II membrane protein</topology>
    </subcellularLocation>
    <subcellularLocation>
        <location evidence="12">Cell membrane</location>
        <topology evidence="12">Single-pass type II membrane protein</topology>
    </subcellularLocation>
</comment>
<evidence type="ECO:0000256" key="13">
    <source>
        <dbReference type="SAM" id="Phobius"/>
    </source>
</evidence>
<dbReference type="Gene3D" id="3.30.420.270">
    <property type="match status" value="1"/>
</dbReference>
<evidence type="ECO:0000256" key="3">
    <source>
        <dbReference type="ARBA" id="ARBA00005811"/>
    </source>
</evidence>
<evidence type="ECO:0000256" key="7">
    <source>
        <dbReference type="ARBA" id="ARBA00022519"/>
    </source>
</evidence>
<reference evidence="14 15" key="1">
    <citation type="journal article" date="2018" name="Int. J. Syst. Evol. Microbiol.">
        <title>Uliginosibacterium sediminicola sp. nov., isolated from freshwater sediment.</title>
        <authorList>
            <person name="Hwang W.M."/>
            <person name="Kim S.M."/>
            <person name="Kang K."/>
            <person name="Ahn T.Y."/>
        </authorList>
    </citation>
    <scope>NUCLEOTIDE SEQUENCE [LARGE SCALE GENOMIC DNA]</scope>
    <source>
        <strain evidence="14 15">M1-21</strain>
    </source>
</reference>